<dbReference type="Pfam" id="PF00258">
    <property type="entry name" value="Flavodoxin_1"/>
    <property type="match status" value="1"/>
</dbReference>
<dbReference type="RefSeq" id="WP_101497791.1">
    <property type="nucleotide sequence ID" value="NZ_LNJZ01000009.1"/>
</dbReference>
<dbReference type="OrthoDB" id="359268at2"/>
<evidence type="ECO:0000313" key="4">
    <source>
        <dbReference type="EMBL" id="TDQ38894.1"/>
    </source>
</evidence>
<keyword evidence="1" id="KW-0285">Flavoprotein</keyword>
<dbReference type="InterPro" id="IPR029039">
    <property type="entry name" value="Flavoprotein-like_sf"/>
</dbReference>
<evidence type="ECO:0000259" key="3">
    <source>
        <dbReference type="PROSITE" id="PS50902"/>
    </source>
</evidence>
<dbReference type="Proteomes" id="UP000294575">
    <property type="component" value="Unassembled WGS sequence"/>
</dbReference>
<dbReference type="GO" id="GO:0016655">
    <property type="term" value="F:oxidoreductase activity, acting on NAD(P)H, quinone or similar compound as acceptor"/>
    <property type="evidence" value="ECO:0007669"/>
    <property type="project" value="UniProtKB-ARBA"/>
</dbReference>
<sequence length="153" mass="16619">MRIAIVSGTVFGAAEEVAWRAGELLTAAGLDTAYRQHWDVTDLLEHDPGGLLFIASTTGMGELPEKMQPLVDTLQERQPDWVGRPVGIIGLGDAGYGDNFCLAADELEDLADLLGLVRLQDTLRLDASETVTPEQDAVPWLQEFAGLLKAWND</sequence>
<comment type="caution">
    <text evidence="4">The sequence shown here is derived from an EMBL/GenBank/DDBJ whole genome shotgun (WGS) entry which is preliminary data.</text>
</comment>
<dbReference type="EMBL" id="SNYK01000003">
    <property type="protein sequence ID" value="TDQ38894.1"/>
    <property type="molecule type" value="Genomic_DNA"/>
</dbReference>
<dbReference type="Gene3D" id="3.40.50.360">
    <property type="match status" value="1"/>
</dbReference>
<name>A0A4R6U777_9GAMM</name>
<reference evidence="4 5" key="1">
    <citation type="submission" date="2019-03" db="EMBL/GenBank/DDBJ databases">
        <title>Genomic Encyclopedia of Type Strains, Phase IV (KMG-IV): sequencing the most valuable type-strain genomes for metagenomic binning, comparative biology and taxonomic classification.</title>
        <authorList>
            <person name="Goeker M."/>
        </authorList>
    </citation>
    <scope>NUCLEOTIDE SEQUENCE [LARGE SCALE GENOMIC DNA]</scope>
    <source>
        <strain evidence="4 5">DSM 28679</strain>
    </source>
</reference>
<keyword evidence="5" id="KW-1185">Reference proteome</keyword>
<keyword evidence="2" id="KW-0288">FMN</keyword>
<feature type="domain" description="Flavodoxin-like" evidence="3">
    <location>
        <begin position="3"/>
        <end position="145"/>
    </location>
</feature>
<dbReference type="InterPro" id="IPR008254">
    <property type="entry name" value="Flavodoxin/NO_synth"/>
</dbReference>
<dbReference type="GO" id="GO:0010181">
    <property type="term" value="F:FMN binding"/>
    <property type="evidence" value="ECO:0007669"/>
    <property type="project" value="InterPro"/>
</dbReference>
<evidence type="ECO:0000256" key="2">
    <source>
        <dbReference type="ARBA" id="ARBA00022643"/>
    </source>
</evidence>
<accession>A0A4R6U777</accession>
<protein>
    <submittedName>
        <fullName evidence="4">MioC protein</fullName>
    </submittedName>
</protein>
<proteinExistence type="predicted"/>
<dbReference type="PROSITE" id="PS50902">
    <property type="entry name" value="FLAVODOXIN_LIKE"/>
    <property type="match status" value="1"/>
</dbReference>
<dbReference type="AlphaFoldDB" id="A0A4R6U777"/>
<organism evidence="4 5">
    <name type="scientific">Thiopseudomonas denitrificans</name>
    <dbReference type="NCBI Taxonomy" id="1501432"/>
    <lineage>
        <taxon>Bacteria</taxon>
        <taxon>Pseudomonadati</taxon>
        <taxon>Pseudomonadota</taxon>
        <taxon>Gammaproteobacteria</taxon>
        <taxon>Pseudomonadales</taxon>
        <taxon>Pseudomonadaceae</taxon>
        <taxon>Thiopseudomonas</taxon>
    </lineage>
</organism>
<dbReference type="SUPFAM" id="SSF52218">
    <property type="entry name" value="Flavoproteins"/>
    <property type="match status" value="1"/>
</dbReference>
<evidence type="ECO:0000256" key="1">
    <source>
        <dbReference type="ARBA" id="ARBA00022630"/>
    </source>
</evidence>
<gene>
    <name evidence="4" type="ORF">DFQ45_10357</name>
</gene>
<evidence type="ECO:0000313" key="5">
    <source>
        <dbReference type="Proteomes" id="UP000294575"/>
    </source>
</evidence>